<name>A0A086TEF9_HAPC1</name>
<dbReference type="GO" id="GO:0051721">
    <property type="term" value="F:protein phosphatase 2A binding"/>
    <property type="evidence" value="ECO:0007669"/>
    <property type="project" value="TreeGrafter"/>
</dbReference>
<sequence length="365" mass="40563">MDSDAPQSLRALVDAAESKREAIESSHNSTSASYAAEVESAVSLYTKLLDQISAAALFSPNETVDDIATSELPFLLAPFRLAEIVQRTPHLRPQERIALLRRARLAYDAFLNQIDAYGLVAGPPYDKLLERHREEGERFAIVPATADPAAKRAGKIASFRAEKQLRDKLEVLRRNPRYAEAGGDEELVREVHLAHIAFCVHTAFNSLDSLNRELDLLAQAPEDPAEGTAATTTTDDARLRRNGEQPNDPTLRLDAPLHSRIGNTGPLLSKEGRPLQPFTLLGANSRSEMTRGVFRPGHNLPTMSIDEYLEEERRRGNIIEGGEQPRPVVDEDDFEAADRETYKAREWDEFKDNNPRGSGNTMNMG</sequence>
<organism evidence="2 3">
    <name type="scientific">Hapsidospora chrysogenum (strain ATCC 11550 / CBS 779.69 / DSM 880 / IAM 14645 / JCM 23072 / IMI 49137)</name>
    <name type="common">Acremonium chrysogenum</name>
    <dbReference type="NCBI Taxonomy" id="857340"/>
    <lineage>
        <taxon>Eukaryota</taxon>
        <taxon>Fungi</taxon>
        <taxon>Dikarya</taxon>
        <taxon>Ascomycota</taxon>
        <taxon>Pezizomycotina</taxon>
        <taxon>Sordariomycetes</taxon>
        <taxon>Hypocreomycetidae</taxon>
        <taxon>Hypocreales</taxon>
        <taxon>Bionectriaceae</taxon>
        <taxon>Hapsidospora</taxon>
    </lineage>
</organism>
<dbReference type="Gene3D" id="1.25.40.540">
    <property type="entry name" value="TAP42-like family"/>
    <property type="match status" value="1"/>
</dbReference>
<dbReference type="PANTHER" id="PTHR10933">
    <property type="entry name" value="IMMUNOGLOBULIN-BINDING PROTEIN 1"/>
    <property type="match status" value="1"/>
</dbReference>
<proteinExistence type="predicted"/>
<dbReference type="Pfam" id="PF04177">
    <property type="entry name" value="TAP42"/>
    <property type="match status" value="1"/>
</dbReference>
<dbReference type="Proteomes" id="UP000029964">
    <property type="component" value="Unassembled WGS sequence"/>
</dbReference>
<dbReference type="AlphaFoldDB" id="A0A086TEF9"/>
<dbReference type="GO" id="GO:0005829">
    <property type="term" value="C:cytosol"/>
    <property type="evidence" value="ECO:0007669"/>
    <property type="project" value="TreeGrafter"/>
</dbReference>
<dbReference type="InterPro" id="IPR038511">
    <property type="entry name" value="TAP42/TAP46-like_sf"/>
</dbReference>
<keyword evidence="3" id="KW-1185">Reference proteome</keyword>
<evidence type="ECO:0000256" key="1">
    <source>
        <dbReference type="SAM" id="MobiDB-lite"/>
    </source>
</evidence>
<evidence type="ECO:0000313" key="2">
    <source>
        <dbReference type="EMBL" id="KFH47741.1"/>
    </source>
</evidence>
<dbReference type="GO" id="GO:0035303">
    <property type="term" value="P:regulation of dephosphorylation"/>
    <property type="evidence" value="ECO:0007669"/>
    <property type="project" value="TreeGrafter"/>
</dbReference>
<dbReference type="InterPro" id="IPR007304">
    <property type="entry name" value="TAP46-like"/>
</dbReference>
<comment type="caution">
    <text evidence="2">The sequence shown here is derived from an EMBL/GenBank/DDBJ whole genome shotgun (WGS) entry which is preliminary data.</text>
</comment>
<reference evidence="3" key="1">
    <citation type="journal article" date="2014" name="Genome Announc.">
        <title>Genome sequence and annotation of Acremonium chrysogenum, producer of the beta-lactam antibiotic cephalosporin C.</title>
        <authorList>
            <person name="Terfehr D."/>
            <person name="Dahlmann T.A."/>
            <person name="Specht T."/>
            <person name="Zadra I."/>
            <person name="Kuernsteiner H."/>
            <person name="Kueck U."/>
        </authorList>
    </citation>
    <scope>NUCLEOTIDE SEQUENCE [LARGE SCALE GENOMIC DNA]</scope>
    <source>
        <strain evidence="3">ATCC 11550 / CBS 779.69 / DSM 880 / IAM 14645 / JCM 23072 / IMI 49137</strain>
    </source>
</reference>
<evidence type="ECO:0000313" key="3">
    <source>
        <dbReference type="Proteomes" id="UP000029964"/>
    </source>
</evidence>
<feature type="compositionally biased region" description="Basic and acidic residues" evidence="1">
    <location>
        <begin position="340"/>
        <end position="354"/>
    </location>
</feature>
<feature type="compositionally biased region" description="Low complexity" evidence="1">
    <location>
        <begin position="220"/>
        <end position="234"/>
    </location>
</feature>
<dbReference type="OrthoDB" id="10261753at2759"/>
<dbReference type="STRING" id="857340.A0A086TEF9"/>
<gene>
    <name evidence="2" type="ORF">ACRE_013360</name>
</gene>
<accession>A0A086TEF9</accession>
<dbReference type="PANTHER" id="PTHR10933:SF9">
    <property type="entry name" value="IMMUNOGLOBULIN-BINDING PROTEIN 1"/>
    <property type="match status" value="1"/>
</dbReference>
<protein>
    <submittedName>
        <fullName evidence="2">Uncharacterized protein</fullName>
    </submittedName>
</protein>
<feature type="compositionally biased region" description="Polar residues" evidence="1">
    <location>
        <begin position="355"/>
        <end position="365"/>
    </location>
</feature>
<feature type="region of interest" description="Disordered" evidence="1">
    <location>
        <begin position="219"/>
        <end position="260"/>
    </location>
</feature>
<dbReference type="EMBL" id="JPKY01000007">
    <property type="protein sequence ID" value="KFH47741.1"/>
    <property type="molecule type" value="Genomic_DNA"/>
</dbReference>
<dbReference type="HOGENOM" id="CLU_041824_2_0_1"/>
<feature type="region of interest" description="Disordered" evidence="1">
    <location>
        <begin position="340"/>
        <end position="365"/>
    </location>
</feature>
<dbReference type="GO" id="GO:0009966">
    <property type="term" value="P:regulation of signal transduction"/>
    <property type="evidence" value="ECO:0007669"/>
    <property type="project" value="InterPro"/>
</dbReference>